<organism evidence="2 3">
    <name type="scientific">Vigna radiata var. radiata</name>
    <name type="common">Mung bean</name>
    <name type="synonym">Phaseolus aureus</name>
    <dbReference type="NCBI Taxonomy" id="3916"/>
    <lineage>
        <taxon>Eukaryota</taxon>
        <taxon>Viridiplantae</taxon>
        <taxon>Streptophyta</taxon>
        <taxon>Embryophyta</taxon>
        <taxon>Tracheophyta</taxon>
        <taxon>Spermatophyta</taxon>
        <taxon>Magnoliopsida</taxon>
        <taxon>eudicotyledons</taxon>
        <taxon>Gunneridae</taxon>
        <taxon>Pentapetalae</taxon>
        <taxon>rosids</taxon>
        <taxon>fabids</taxon>
        <taxon>Fabales</taxon>
        <taxon>Fabaceae</taxon>
        <taxon>Papilionoideae</taxon>
        <taxon>50 kb inversion clade</taxon>
        <taxon>NPAAA clade</taxon>
        <taxon>indigoferoid/millettioid clade</taxon>
        <taxon>Phaseoleae</taxon>
        <taxon>Vigna</taxon>
    </lineage>
</organism>
<sequence>MDVYISDQFIPPEFKMYDGTTDLEAHVKSFTNAMAFRTGCDAIWCRAFSLSLEGEALEWFNSLPNDSIENSRAWQGKDESLKASMDRYQKTVQRVKNISLKLVVQYVMHALRPGLFKGSVYRPPPKTMEELRQRAEDEVRVKDMKQNYRRKKQEAKADRTDGKKEG</sequence>
<gene>
    <name evidence="3" type="primary">LOC106780216</name>
</gene>
<dbReference type="PANTHER" id="PTHR33223">
    <property type="entry name" value="CCHC-TYPE DOMAIN-CONTAINING PROTEIN"/>
    <property type="match status" value="1"/>
</dbReference>
<evidence type="ECO:0000313" key="2">
    <source>
        <dbReference type="Proteomes" id="UP000087766"/>
    </source>
</evidence>
<dbReference type="KEGG" id="vra:106780216"/>
<reference evidence="3" key="1">
    <citation type="submission" date="2025-08" db="UniProtKB">
        <authorList>
            <consortium name="RefSeq"/>
        </authorList>
    </citation>
    <scope>IDENTIFICATION</scope>
    <source>
        <tissue evidence="3">Leaf</tissue>
    </source>
</reference>
<dbReference type="RefSeq" id="XP_014523965.1">
    <property type="nucleotide sequence ID" value="XM_014668479.1"/>
</dbReference>
<name>A0A1S3W047_VIGRR</name>
<dbReference type="Proteomes" id="UP000087766">
    <property type="component" value="Unplaced"/>
</dbReference>
<keyword evidence="2" id="KW-1185">Reference proteome</keyword>
<protein>
    <submittedName>
        <fullName evidence="3">Uncharacterized protein LOC106780216</fullName>
    </submittedName>
</protein>
<dbReference type="AlphaFoldDB" id="A0A1S3W047"/>
<evidence type="ECO:0000256" key="1">
    <source>
        <dbReference type="SAM" id="MobiDB-lite"/>
    </source>
</evidence>
<feature type="compositionally biased region" description="Basic and acidic residues" evidence="1">
    <location>
        <begin position="131"/>
        <end position="146"/>
    </location>
</feature>
<feature type="region of interest" description="Disordered" evidence="1">
    <location>
        <begin position="131"/>
        <end position="166"/>
    </location>
</feature>
<dbReference type="PANTHER" id="PTHR33223:SF10">
    <property type="entry name" value="AMINOTRANSFERASE-LIKE PLANT MOBILE DOMAIN-CONTAINING PROTEIN"/>
    <property type="match status" value="1"/>
</dbReference>
<proteinExistence type="predicted"/>
<dbReference type="GeneID" id="106780216"/>
<evidence type="ECO:0000313" key="3">
    <source>
        <dbReference type="RefSeq" id="XP_014523965.1"/>
    </source>
</evidence>
<feature type="compositionally biased region" description="Basic and acidic residues" evidence="1">
    <location>
        <begin position="154"/>
        <end position="166"/>
    </location>
</feature>
<accession>A0A1S3W047</accession>
<dbReference type="OrthoDB" id="1748993at2759"/>